<proteinExistence type="predicted"/>
<dbReference type="STRING" id="1121869.SAMN03084138_03953"/>
<evidence type="ECO:0000313" key="3">
    <source>
        <dbReference type="EMBL" id="SFQ06983.1"/>
    </source>
</evidence>
<dbReference type="PROSITE" id="PS51257">
    <property type="entry name" value="PROKAR_LIPOPROTEIN"/>
    <property type="match status" value="1"/>
</dbReference>
<name>A0A1I5VHP9_9GAMM</name>
<feature type="domain" description="DUF4397" evidence="2">
    <location>
        <begin position="31"/>
        <end position="149"/>
    </location>
</feature>
<evidence type="ECO:0000256" key="1">
    <source>
        <dbReference type="SAM" id="SignalP"/>
    </source>
</evidence>
<dbReference type="Pfam" id="PF14344">
    <property type="entry name" value="DUF4397"/>
    <property type="match status" value="2"/>
</dbReference>
<feature type="chain" id="PRO_5010231564" description="DUF4397 domain-containing protein" evidence="1">
    <location>
        <begin position="18"/>
        <end position="450"/>
    </location>
</feature>
<dbReference type="Proteomes" id="UP000182692">
    <property type="component" value="Unassembled WGS sequence"/>
</dbReference>
<gene>
    <name evidence="3" type="ORF">SAMN03084138_03953</name>
</gene>
<keyword evidence="1" id="KW-0732">Signal</keyword>
<feature type="signal peptide" evidence="1">
    <location>
        <begin position="1"/>
        <end position="17"/>
    </location>
</feature>
<dbReference type="EMBL" id="FOWR01000038">
    <property type="protein sequence ID" value="SFQ06983.1"/>
    <property type="molecule type" value="Genomic_DNA"/>
</dbReference>
<evidence type="ECO:0000313" key="4">
    <source>
        <dbReference type="Proteomes" id="UP000182692"/>
    </source>
</evidence>
<dbReference type="GeneID" id="35873141"/>
<dbReference type="AlphaFoldDB" id="A0A1I5VHP9"/>
<dbReference type="InterPro" id="IPR025510">
    <property type="entry name" value="DUF4397"/>
</dbReference>
<reference evidence="3 4" key="1">
    <citation type="submission" date="2016-10" db="EMBL/GenBank/DDBJ databases">
        <authorList>
            <person name="de Groot N.N."/>
        </authorList>
    </citation>
    <scope>NUCLEOTIDE SEQUENCE [LARGE SCALE GENOMIC DNA]</scope>
    <source>
        <strain evidence="3 4">DSM 15893</strain>
    </source>
</reference>
<protein>
    <recommendedName>
        <fullName evidence="2">DUF4397 domain-containing protein</fullName>
    </recommendedName>
</protein>
<dbReference type="OrthoDB" id="9783299at2"/>
<sequence>MKNLMTLIVLLSGTALYGCGSDNNNSHNQSSLRIIHAGSDAPKVNILANNTSITEGLDYGESSGFKKVSAQNYSVDVNAQLPNNTTPTVLTENYDLKAERNYSAIAIGSIADNSLEVLVVENADSPIAEGYIRLQAVHGSPAAPTVDVYITTPAEDLTTTTPTLTLNYRQFSDQLTVPAGDYQIRITPAGTQNVVFDSGTLSLTSGSDLLVTAAPNVYGGNSTSPVVLLTASGESASVLFDQTTGADLRAVHAVADAPAVNVLLNNSTPPAVSNLTYENETAFLPVPSGQQNITVNVPSLSTDVLSDVPVSLEQGKFYNAVVLGSVDASDAFDIELLPFEEDRRKVATEAKITLVHGSVSAGTVDVYITPTNDISNIDPNISNFTYKQTVTGVGFMPGNAVLSITPAGSKTVAIGPVTLNLEGGKLYGAVAQDASGGGAPLGVNGFDELN</sequence>
<evidence type="ECO:0000259" key="2">
    <source>
        <dbReference type="Pfam" id="PF14344"/>
    </source>
</evidence>
<accession>A0A1I5VHP9</accession>
<dbReference type="RefSeq" id="WP_074928312.1">
    <property type="nucleotide sequence ID" value="NZ_FOWR01000038.1"/>
</dbReference>
<organism evidence="3 4">
    <name type="scientific">Enterovibrio norvegicus DSM 15893</name>
    <dbReference type="NCBI Taxonomy" id="1121869"/>
    <lineage>
        <taxon>Bacteria</taxon>
        <taxon>Pseudomonadati</taxon>
        <taxon>Pseudomonadota</taxon>
        <taxon>Gammaproteobacteria</taxon>
        <taxon>Vibrionales</taxon>
        <taxon>Vibrionaceae</taxon>
        <taxon>Enterovibrio</taxon>
    </lineage>
</organism>
<feature type="domain" description="DUF4397" evidence="2">
    <location>
        <begin position="246"/>
        <end position="367"/>
    </location>
</feature>